<protein>
    <submittedName>
        <fullName evidence="8">MFS general substrate transporter</fullName>
    </submittedName>
</protein>
<feature type="transmembrane region" description="Helical" evidence="6">
    <location>
        <begin position="225"/>
        <end position="243"/>
    </location>
</feature>
<dbReference type="GO" id="GO:0005886">
    <property type="term" value="C:plasma membrane"/>
    <property type="evidence" value="ECO:0007669"/>
    <property type="project" value="TreeGrafter"/>
</dbReference>
<organism evidence="8 9">
    <name type="scientific">Ophiobolus disseminans</name>
    <dbReference type="NCBI Taxonomy" id="1469910"/>
    <lineage>
        <taxon>Eukaryota</taxon>
        <taxon>Fungi</taxon>
        <taxon>Dikarya</taxon>
        <taxon>Ascomycota</taxon>
        <taxon>Pezizomycotina</taxon>
        <taxon>Dothideomycetes</taxon>
        <taxon>Pleosporomycetidae</taxon>
        <taxon>Pleosporales</taxon>
        <taxon>Pleosporineae</taxon>
        <taxon>Phaeosphaeriaceae</taxon>
        <taxon>Ophiobolus</taxon>
    </lineage>
</organism>
<dbReference type="OrthoDB" id="3936150at2759"/>
<dbReference type="InterPro" id="IPR011701">
    <property type="entry name" value="MFS"/>
</dbReference>
<feature type="transmembrane region" description="Helical" evidence="6">
    <location>
        <begin position="193"/>
        <end position="219"/>
    </location>
</feature>
<feature type="transmembrane region" description="Helical" evidence="6">
    <location>
        <begin position="255"/>
        <end position="277"/>
    </location>
</feature>
<evidence type="ECO:0000256" key="6">
    <source>
        <dbReference type="SAM" id="Phobius"/>
    </source>
</evidence>
<dbReference type="CDD" id="cd17323">
    <property type="entry name" value="MFS_Tpo1_MDR_like"/>
    <property type="match status" value="1"/>
</dbReference>
<evidence type="ECO:0000256" key="4">
    <source>
        <dbReference type="ARBA" id="ARBA00023136"/>
    </source>
</evidence>
<feature type="region of interest" description="Disordered" evidence="5">
    <location>
        <begin position="1"/>
        <end position="83"/>
    </location>
</feature>
<keyword evidence="3 6" id="KW-1133">Transmembrane helix</keyword>
<accession>A0A6A7AJ23</accession>
<dbReference type="Proteomes" id="UP000799424">
    <property type="component" value="Unassembled WGS sequence"/>
</dbReference>
<keyword evidence="9" id="KW-1185">Reference proteome</keyword>
<evidence type="ECO:0000256" key="5">
    <source>
        <dbReference type="SAM" id="MobiDB-lite"/>
    </source>
</evidence>
<gene>
    <name evidence="8" type="ORF">CC86DRAFT_341365</name>
</gene>
<dbReference type="AlphaFoldDB" id="A0A6A7AJ23"/>
<dbReference type="Gene3D" id="1.20.1250.20">
    <property type="entry name" value="MFS general substrate transporter like domains"/>
    <property type="match status" value="1"/>
</dbReference>
<feature type="transmembrane region" description="Helical" evidence="6">
    <location>
        <begin position="462"/>
        <end position="480"/>
    </location>
</feature>
<dbReference type="InterPro" id="IPR020846">
    <property type="entry name" value="MFS_dom"/>
</dbReference>
<keyword evidence="4 6" id="KW-0472">Membrane</keyword>
<comment type="subcellular location">
    <subcellularLocation>
        <location evidence="1">Membrane</location>
        <topology evidence="1">Multi-pass membrane protein</topology>
    </subcellularLocation>
</comment>
<evidence type="ECO:0000256" key="2">
    <source>
        <dbReference type="ARBA" id="ARBA00022692"/>
    </source>
</evidence>
<feature type="transmembrane region" description="Helical" evidence="6">
    <location>
        <begin position="412"/>
        <end position="430"/>
    </location>
</feature>
<feature type="transmembrane region" description="Helical" evidence="6">
    <location>
        <begin position="161"/>
        <end position="181"/>
    </location>
</feature>
<feature type="compositionally biased region" description="Low complexity" evidence="5">
    <location>
        <begin position="60"/>
        <end position="71"/>
    </location>
</feature>
<dbReference type="InterPro" id="IPR036259">
    <property type="entry name" value="MFS_trans_sf"/>
</dbReference>
<dbReference type="EMBL" id="MU006217">
    <property type="protein sequence ID" value="KAF2832687.1"/>
    <property type="molecule type" value="Genomic_DNA"/>
</dbReference>
<feature type="transmembrane region" description="Helical" evidence="6">
    <location>
        <begin position="371"/>
        <end position="392"/>
    </location>
</feature>
<feature type="transmembrane region" description="Helical" evidence="6">
    <location>
        <begin position="486"/>
        <end position="507"/>
    </location>
</feature>
<evidence type="ECO:0000259" key="7">
    <source>
        <dbReference type="PROSITE" id="PS50850"/>
    </source>
</evidence>
<feature type="domain" description="Major facilitator superfamily (MFS) profile" evidence="7">
    <location>
        <begin position="127"/>
        <end position="588"/>
    </location>
</feature>
<dbReference type="PANTHER" id="PTHR23502:SF5">
    <property type="entry name" value="QUINIDINE RESISTANCE PROTEIN 3"/>
    <property type="match status" value="1"/>
</dbReference>
<reference evidence="8" key="1">
    <citation type="journal article" date="2020" name="Stud. Mycol.">
        <title>101 Dothideomycetes genomes: a test case for predicting lifestyles and emergence of pathogens.</title>
        <authorList>
            <person name="Haridas S."/>
            <person name="Albert R."/>
            <person name="Binder M."/>
            <person name="Bloem J."/>
            <person name="Labutti K."/>
            <person name="Salamov A."/>
            <person name="Andreopoulos B."/>
            <person name="Baker S."/>
            <person name="Barry K."/>
            <person name="Bills G."/>
            <person name="Bluhm B."/>
            <person name="Cannon C."/>
            <person name="Castanera R."/>
            <person name="Culley D."/>
            <person name="Daum C."/>
            <person name="Ezra D."/>
            <person name="Gonzalez J."/>
            <person name="Henrissat B."/>
            <person name="Kuo A."/>
            <person name="Liang C."/>
            <person name="Lipzen A."/>
            <person name="Lutzoni F."/>
            <person name="Magnuson J."/>
            <person name="Mondo S."/>
            <person name="Nolan M."/>
            <person name="Ohm R."/>
            <person name="Pangilinan J."/>
            <person name="Park H.-J."/>
            <person name="Ramirez L."/>
            <person name="Alfaro M."/>
            <person name="Sun H."/>
            <person name="Tritt A."/>
            <person name="Yoshinaga Y."/>
            <person name="Zwiers L.-H."/>
            <person name="Turgeon B."/>
            <person name="Goodwin S."/>
            <person name="Spatafora J."/>
            <person name="Crous P."/>
            <person name="Grigoriev I."/>
        </authorList>
    </citation>
    <scope>NUCLEOTIDE SEQUENCE</scope>
    <source>
        <strain evidence="8">CBS 113818</strain>
    </source>
</reference>
<feature type="transmembrane region" description="Helical" evidence="6">
    <location>
        <begin position="552"/>
        <end position="572"/>
    </location>
</feature>
<sequence>MSNPGKPPRREAQTASHNSPPPPNDTKEKDFGNEQISEKERIIETNTHHNKEDEISIAPSRASTSSDCSSSQEPTQKRPVALSRTTSVTPDAILIPRHQRRGLLARFTLIPEVSNPYHYTRRTKWFLTFIVAFCAMAAPMGSAIVMPVLLEISVAFDATHAVTNLSVAVYMLSMSIFPLWWSSFSERLGRRTIYIASFILFVVFAILSAVSTNIAMLIVMRTLSGGAAASVQAVGAGTIADIWEVRERGRAMGIFYLGPLCGPLFAPIIGGALGQGLGWRSTQWFLVIYGGLTVIFIVFALPETLPRKEECLAVDTTTTPDLEKGQSGRPDLTRTTTRASTIQKTKSLLSHLRQIFLDPLKILSWLRYPPVLLTVYYASITFGALYILNISIQRTFSSPPYTYPTLTIGLLYIPNSAGYLLASLFGGRWIDSIMHREARRANRYDSRGKLILRPEDRMQENAWIAAILWPAALITYGWTAQTHVHIAVPMISNFFFGVGSMLIFALVNTMLTEFMPKRAASGIALNNFVRNIFSCTGAIVAEPVLGAIGNGWLMTILGVWSLVTGCAALGAMRRWGPGWRGRMVEALG</sequence>
<feature type="region of interest" description="Disordered" evidence="5">
    <location>
        <begin position="316"/>
        <end position="336"/>
    </location>
</feature>
<dbReference type="PROSITE" id="PS50850">
    <property type="entry name" value="MFS"/>
    <property type="match status" value="1"/>
</dbReference>
<evidence type="ECO:0000313" key="8">
    <source>
        <dbReference type="EMBL" id="KAF2832687.1"/>
    </source>
</evidence>
<name>A0A6A7AJ23_9PLEO</name>
<dbReference type="GO" id="GO:0010509">
    <property type="term" value="P:intracellular polyamine homeostasis"/>
    <property type="evidence" value="ECO:0007669"/>
    <property type="project" value="TreeGrafter"/>
</dbReference>
<proteinExistence type="predicted"/>
<feature type="transmembrane region" description="Helical" evidence="6">
    <location>
        <begin position="283"/>
        <end position="301"/>
    </location>
</feature>
<evidence type="ECO:0000256" key="1">
    <source>
        <dbReference type="ARBA" id="ARBA00004141"/>
    </source>
</evidence>
<dbReference type="GO" id="GO:0015203">
    <property type="term" value="F:polyamine transmembrane transporter activity"/>
    <property type="evidence" value="ECO:0007669"/>
    <property type="project" value="TreeGrafter"/>
</dbReference>
<feature type="transmembrane region" description="Helical" evidence="6">
    <location>
        <begin position="125"/>
        <end position="149"/>
    </location>
</feature>
<evidence type="ECO:0000313" key="9">
    <source>
        <dbReference type="Proteomes" id="UP000799424"/>
    </source>
</evidence>
<dbReference type="Pfam" id="PF07690">
    <property type="entry name" value="MFS_1"/>
    <property type="match status" value="1"/>
</dbReference>
<keyword evidence="2 6" id="KW-0812">Transmembrane</keyword>
<feature type="transmembrane region" description="Helical" evidence="6">
    <location>
        <begin position="528"/>
        <end position="546"/>
    </location>
</feature>
<feature type="compositionally biased region" description="Basic and acidic residues" evidence="5">
    <location>
        <begin position="25"/>
        <end position="54"/>
    </location>
</feature>
<dbReference type="SUPFAM" id="SSF103473">
    <property type="entry name" value="MFS general substrate transporter"/>
    <property type="match status" value="1"/>
</dbReference>
<evidence type="ECO:0000256" key="3">
    <source>
        <dbReference type="ARBA" id="ARBA00022989"/>
    </source>
</evidence>
<dbReference type="PANTHER" id="PTHR23502">
    <property type="entry name" value="MAJOR FACILITATOR SUPERFAMILY"/>
    <property type="match status" value="1"/>
</dbReference>